<dbReference type="GO" id="GO:0052621">
    <property type="term" value="F:diguanylate cyclase activity"/>
    <property type="evidence" value="ECO:0007669"/>
    <property type="project" value="TreeGrafter"/>
</dbReference>
<evidence type="ECO:0000313" key="4">
    <source>
        <dbReference type="Proteomes" id="UP000466785"/>
    </source>
</evidence>
<dbReference type="SUPFAM" id="SSF55073">
    <property type="entry name" value="Nucleotide cyclase"/>
    <property type="match status" value="1"/>
</dbReference>
<keyword evidence="4" id="KW-1185">Reference proteome</keyword>
<feature type="transmembrane region" description="Helical" evidence="1">
    <location>
        <begin position="158"/>
        <end position="182"/>
    </location>
</feature>
<name>A0A6N4V9Z7_9MYCO</name>
<dbReference type="GO" id="GO:0005886">
    <property type="term" value="C:plasma membrane"/>
    <property type="evidence" value="ECO:0007669"/>
    <property type="project" value="TreeGrafter"/>
</dbReference>
<dbReference type="Pfam" id="PF00990">
    <property type="entry name" value="GGDEF"/>
    <property type="match status" value="1"/>
</dbReference>
<dbReference type="InterPro" id="IPR000160">
    <property type="entry name" value="GGDEF_dom"/>
</dbReference>
<sequence>MATLWREADQFDWFGAYLRDRGLQTQWRIATFVFTVCLAAVPLVMLGSPVGPNTSLTRWIAVAAAAGAGSASLVWLFTWPSRRGSVVYNVICSACIAATCLSLSNAYGALMGCTVFAVIGGFLAYFHAVGHVLANLALGMACAAVAAARLLIDTGDVALTVAAALIVTALNVGIPFGIFSLVHSLRIDLRNSDRDPLTGLLNRRSFSNAVAELIAAQPPSLRRRLNVTMVDLDNFKRLNDSQGHAVGDQALVSVAAVLRESCDAGAAIARLGGEEFVIADTHFVARHRAIVERIRQGIASTPFGVTASLGTCSAVVGPHVVVVATEFVDRLIRMADSAMYTAKRAGGDRVEHCPFEEPEGDG</sequence>
<dbReference type="InterPro" id="IPR050469">
    <property type="entry name" value="Diguanylate_Cyclase"/>
</dbReference>
<dbReference type="RefSeq" id="WP_163674388.1">
    <property type="nucleotide sequence ID" value="NZ_AP022570.1"/>
</dbReference>
<evidence type="ECO:0000256" key="1">
    <source>
        <dbReference type="SAM" id="Phobius"/>
    </source>
</evidence>
<dbReference type="SMART" id="SM00267">
    <property type="entry name" value="GGDEF"/>
    <property type="match status" value="1"/>
</dbReference>
<keyword evidence="1" id="KW-0812">Transmembrane</keyword>
<organism evidence="3 4">
    <name type="scientific">Mycolicibacterium poriferae</name>
    <dbReference type="NCBI Taxonomy" id="39694"/>
    <lineage>
        <taxon>Bacteria</taxon>
        <taxon>Bacillati</taxon>
        <taxon>Actinomycetota</taxon>
        <taxon>Actinomycetes</taxon>
        <taxon>Mycobacteriales</taxon>
        <taxon>Mycobacteriaceae</taxon>
        <taxon>Mycolicibacterium</taxon>
    </lineage>
</organism>
<dbReference type="Proteomes" id="UP000466785">
    <property type="component" value="Chromosome"/>
</dbReference>
<reference evidence="3 4" key="1">
    <citation type="journal article" date="2019" name="Emerg. Microbes Infect.">
        <title>Comprehensive subspecies identification of 175 nontuberculous mycobacteria species based on 7547 genomic profiles.</title>
        <authorList>
            <person name="Matsumoto Y."/>
            <person name="Kinjo T."/>
            <person name="Motooka D."/>
            <person name="Nabeya D."/>
            <person name="Jung N."/>
            <person name="Uechi K."/>
            <person name="Horii T."/>
            <person name="Iida T."/>
            <person name="Fujita J."/>
            <person name="Nakamura S."/>
        </authorList>
    </citation>
    <scope>NUCLEOTIDE SEQUENCE [LARGE SCALE GENOMIC DNA]</scope>
    <source>
        <strain evidence="3 4">JCM 12603</strain>
    </source>
</reference>
<dbReference type="InterPro" id="IPR043128">
    <property type="entry name" value="Rev_trsase/Diguanyl_cyclase"/>
</dbReference>
<protein>
    <recommendedName>
        <fullName evidence="2">GGDEF domain-containing protein</fullName>
    </recommendedName>
</protein>
<dbReference type="EMBL" id="AP022570">
    <property type="protein sequence ID" value="BBX51675.1"/>
    <property type="molecule type" value="Genomic_DNA"/>
</dbReference>
<dbReference type="PANTHER" id="PTHR45138:SF24">
    <property type="entry name" value="DIGUANYLATE CYCLASE DGCC-RELATED"/>
    <property type="match status" value="1"/>
</dbReference>
<evidence type="ECO:0000313" key="3">
    <source>
        <dbReference type="EMBL" id="BBX51675.1"/>
    </source>
</evidence>
<keyword evidence="1" id="KW-1133">Transmembrane helix</keyword>
<dbReference type="PANTHER" id="PTHR45138">
    <property type="entry name" value="REGULATORY COMPONENTS OF SENSORY TRANSDUCTION SYSTEM"/>
    <property type="match status" value="1"/>
</dbReference>
<feature type="transmembrane region" description="Helical" evidence="1">
    <location>
        <begin position="29"/>
        <end position="47"/>
    </location>
</feature>
<feature type="transmembrane region" description="Helical" evidence="1">
    <location>
        <begin position="59"/>
        <end position="79"/>
    </location>
</feature>
<dbReference type="AlphaFoldDB" id="A0A6N4V9Z7"/>
<dbReference type="NCBIfam" id="TIGR00254">
    <property type="entry name" value="GGDEF"/>
    <property type="match status" value="1"/>
</dbReference>
<dbReference type="Gene3D" id="3.30.70.270">
    <property type="match status" value="1"/>
</dbReference>
<proteinExistence type="predicted"/>
<evidence type="ECO:0000259" key="2">
    <source>
        <dbReference type="PROSITE" id="PS50887"/>
    </source>
</evidence>
<dbReference type="GO" id="GO:1902201">
    <property type="term" value="P:negative regulation of bacterial-type flagellum-dependent cell motility"/>
    <property type="evidence" value="ECO:0007669"/>
    <property type="project" value="TreeGrafter"/>
</dbReference>
<accession>A0A6N4V9Z7</accession>
<dbReference type="PROSITE" id="PS50887">
    <property type="entry name" value="GGDEF"/>
    <property type="match status" value="1"/>
</dbReference>
<gene>
    <name evidence="3" type="ORF">MPOR_27010</name>
</gene>
<dbReference type="CDD" id="cd01949">
    <property type="entry name" value="GGDEF"/>
    <property type="match status" value="1"/>
</dbReference>
<dbReference type="KEGG" id="mpof:MPOR_27010"/>
<dbReference type="GO" id="GO:0043709">
    <property type="term" value="P:cell adhesion involved in single-species biofilm formation"/>
    <property type="evidence" value="ECO:0007669"/>
    <property type="project" value="TreeGrafter"/>
</dbReference>
<feature type="transmembrane region" description="Helical" evidence="1">
    <location>
        <begin position="86"/>
        <end position="103"/>
    </location>
</feature>
<keyword evidence="1" id="KW-0472">Membrane</keyword>
<feature type="domain" description="GGDEF" evidence="2">
    <location>
        <begin position="223"/>
        <end position="355"/>
    </location>
</feature>
<feature type="transmembrane region" description="Helical" evidence="1">
    <location>
        <begin position="133"/>
        <end position="152"/>
    </location>
</feature>
<dbReference type="InterPro" id="IPR029787">
    <property type="entry name" value="Nucleotide_cyclase"/>
</dbReference>